<evidence type="ECO:0000313" key="2">
    <source>
        <dbReference type="EMBL" id="GDZ83221.1"/>
    </source>
</evidence>
<sequence length="260" mass="30544">MTESIQILVAAHKNVALTDLAAIYTPIQVGAALSAEMFNDFIQDNTGRNISEKNPYFNELTALYWARYNSQADVIGLVHYRRFFSFSSKKQLNNVLSQETLSDLLKNTPVIVPKKRHYWIESSESHYRHAHHNLGLDVLRDVIATRYPDYLTTYDKNMQRTSAHMFNMFIMKRPEFDAYIDWLFDILFAVESTIQPQVIFWSPYEQRVYGFLSERLLDVWLDFNQVDYQEVPVTFMEKQNWLLKGTKFIARKVGFGRAEL</sequence>
<evidence type="ECO:0000259" key="1">
    <source>
        <dbReference type="Pfam" id="PF14393"/>
    </source>
</evidence>
<dbReference type="Proteomes" id="UP000323274">
    <property type="component" value="Unassembled WGS sequence"/>
</dbReference>
<gene>
    <name evidence="2" type="primary">cps1D</name>
    <name evidence="2" type="ORF">LCIT_04630</name>
</gene>
<dbReference type="InterPro" id="IPR025536">
    <property type="entry name" value="DUF4422"/>
</dbReference>
<dbReference type="EMBL" id="BJJW01000002">
    <property type="protein sequence ID" value="GDZ83221.1"/>
    <property type="molecule type" value="Genomic_DNA"/>
</dbReference>
<dbReference type="RefSeq" id="WP_040177143.1">
    <property type="nucleotide sequence ID" value="NZ_BJJW01000002.1"/>
</dbReference>
<proteinExistence type="predicted"/>
<evidence type="ECO:0000313" key="3">
    <source>
        <dbReference type="Proteomes" id="UP000323274"/>
    </source>
</evidence>
<protein>
    <submittedName>
        <fullName evidence="2">Glycosyl transferase</fullName>
    </submittedName>
</protein>
<comment type="caution">
    <text evidence="2">The sequence shown here is derived from an EMBL/GenBank/DDBJ whole genome shotgun (WGS) entry which is preliminary data.</text>
</comment>
<dbReference type="AlphaFoldDB" id="A0A5A5TXF0"/>
<reference evidence="2 3" key="1">
    <citation type="submission" date="2019-04" db="EMBL/GenBank/DDBJ databases">
        <title>A pseudo-fructophilic Leuconostoc citreum strain F192-5 isolated from peel of satsuma mandarin: the first report for isolation and characterization of strain-dependent fructophilic-like characteristics.</title>
        <authorList>
            <person name="Maeno S."/>
            <person name="Tanizawa Y."/>
            <person name="Kajikawa A."/>
            <person name="Kanesaki Y."/>
            <person name="Kubota E."/>
            <person name="Arita M."/>
            <person name="Leon D."/>
            <person name="Endo A."/>
        </authorList>
    </citation>
    <scope>NUCLEOTIDE SEQUENCE [LARGE SCALE GENOMIC DNA]</scope>
    <source>
        <strain evidence="2 3">F192-5</strain>
    </source>
</reference>
<feature type="domain" description="DUF4422" evidence="1">
    <location>
        <begin position="6"/>
        <end position="223"/>
    </location>
</feature>
<dbReference type="Pfam" id="PF14393">
    <property type="entry name" value="DUF4422"/>
    <property type="match status" value="1"/>
</dbReference>
<accession>A0A5A5TXF0</accession>
<name>A0A5A5TXF0_LEUCI</name>
<dbReference type="GO" id="GO:0016740">
    <property type="term" value="F:transferase activity"/>
    <property type="evidence" value="ECO:0007669"/>
    <property type="project" value="UniProtKB-KW"/>
</dbReference>
<keyword evidence="2" id="KW-0808">Transferase</keyword>
<organism evidence="2 3">
    <name type="scientific">Leuconostoc citreum</name>
    <dbReference type="NCBI Taxonomy" id="33964"/>
    <lineage>
        <taxon>Bacteria</taxon>
        <taxon>Bacillati</taxon>
        <taxon>Bacillota</taxon>
        <taxon>Bacilli</taxon>
        <taxon>Lactobacillales</taxon>
        <taxon>Lactobacillaceae</taxon>
        <taxon>Leuconostoc</taxon>
    </lineage>
</organism>